<sequence>MFIDFNDIMFGLRNGRYVYIGSGSSREVYDLENGYVVKVAKNKAGIEQNRAEYYISANDSSGIFAKVIEASNDYGLLIMRKAKKIKDIRFVWNYFNAGNKHEFYESPHMQRLKNKYKLLLGDFEKASSWGIIKGRPVIIDYGFTRYVEKKYYRRFYEDDL</sequence>
<comment type="caution">
    <text evidence="1">The sequence shown here is derived from an EMBL/GenBank/DDBJ whole genome shotgun (WGS) entry which is preliminary data.</text>
</comment>
<evidence type="ECO:0000313" key="2">
    <source>
        <dbReference type="Proteomes" id="UP000238081"/>
    </source>
</evidence>
<dbReference type="RefSeq" id="WP_027635718.1">
    <property type="nucleotide sequence ID" value="NZ_CANCWB010000001.1"/>
</dbReference>
<dbReference type="EMBL" id="LRDH01000096">
    <property type="protein sequence ID" value="PPV15817.1"/>
    <property type="molecule type" value="Genomic_DNA"/>
</dbReference>
<gene>
    <name evidence="1" type="ORF">AWN73_01635</name>
</gene>
<reference evidence="1 2" key="1">
    <citation type="submission" date="2016-01" db="EMBL/GenBank/DDBJ databases">
        <title>Characterization of the Clostridium difficile lineages that are prevalent in Hong Kong and China.</title>
        <authorList>
            <person name="Kwok J.S.-L."/>
            <person name="Lam W.-Y."/>
            <person name="Ip M."/>
            <person name="Chan T.-F."/>
            <person name="Hawkey P.M."/>
            <person name="Tsui S.K.-W."/>
        </authorList>
    </citation>
    <scope>NUCLEOTIDE SEQUENCE [LARGE SCALE GENOMIC DNA]</scope>
    <source>
        <strain evidence="1 2">300064</strain>
    </source>
</reference>
<dbReference type="Proteomes" id="UP000238081">
    <property type="component" value="Unassembled WGS sequence"/>
</dbReference>
<dbReference type="AlphaFoldDB" id="A0A0A6Q2M6"/>
<evidence type="ECO:0008006" key="3">
    <source>
        <dbReference type="Google" id="ProtNLM"/>
    </source>
</evidence>
<proteinExistence type="predicted"/>
<evidence type="ECO:0000313" key="1">
    <source>
        <dbReference type="EMBL" id="PPV15817.1"/>
    </source>
</evidence>
<name>A0A0A6Q2M6_CLOBU</name>
<accession>A0A0A6Q2M6</accession>
<organism evidence="1 2">
    <name type="scientific">Clostridium butyricum</name>
    <dbReference type="NCBI Taxonomy" id="1492"/>
    <lineage>
        <taxon>Bacteria</taxon>
        <taxon>Bacillati</taxon>
        <taxon>Bacillota</taxon>
        <taxon>Clostridia</taxon>
        <taxon>Eubacteriales</taxon>
        <taxon>Clostridiaceae</taxon>
        <taxon>Clostridium</taxon>
    </lineage>
</organism>
<protein>
    <recommendedName>
        <fullName evidence="3">Serine/threonine protein kinase</fullName>
    </recommendedName>
</protein>